<sequence>MTKIFLFDIDKVLVHAPGYGANHTLEEAGLDVSWKEDFFRDFYKDCQRGTVDIKEVLSPYLEKAGWKKSVEAFLRSWFVYEHHPDTALLDFIQTLRAKGLPCIINSDQEPNRKQYILEEMNFKHLFDA</sequence>
<evidence type="ECO:0008006" key="3">
    <source>
        <dbReference type="Google" id="ProtNLM"/>
    </source>
</evidence>
<reference evidence="2" key="1">
    <citation type="submission" date="2017-09" db="EMBL/GenBank/DDBJ databases">
        <title>Depth-based differentiation of microbial function through sediment-hosted aquifers and enrichment of novel symbionts in the deep terrestrial subsurface.</title>
        <authorList>
            <person name="Probst A.J."/>
            <person name="Ladd B."/>
            <person name="Jarett J.K."/>
            <person name="Geller-Mcgrath D.E."/>
            <person name="Sieber C.M.K."/>
            <person name="Emerson J.B."/>
            <person name="Anantharaman K."/>
            <person name="Thomas B.C."/>
            <person name="Malmstrom R."/>
            <person name="Stieglmeier M."/>
            <person name="Klingl A."/>
            <person name="Woyke T."/>
            <person name="Ryan C.M."/>
            <person name="Banfield J.F."/>
        </authorList>
    </citation>
    <scope>NUCLEOTIDE SEQUENCE [LARGE SCALE GENOMIC DNA]</scope>
</reference>
<dbReference type="InterPro" id="IPR023214">
    <property type="entry name" value="HAD_sf"/>
</dbReference>
<protein>
    <recommendedName>
        <fullName evidence="3">Haloacid dehalogenase</fullName>
    </recommendedName>
</protein>
<evidence type="ECO:0000313" key="1">
    <source>
        <dbReference type="EMBL" id="PIR76600.1"/>
    </source>
</evidence>
<evidence type="ECO:0000313" key="2">
    <source>
        <dbReference type="Proteomes" id="UP000231530"/>
    </source>
</evidence>
<name>A0A2H0TWQ4_9BACT</name>
<dbReference type="InterPro" id="IPR036412">
    <property type="entry name" value="HAD-like_sf"/>
</dbReference>
<dbReference type="EMBL" id="PFBY01000017">
    <property type="protein sequence ID" value="PIR76600.1"/>
    <property type="molecule type" value="Genomic_DNA"/>
</dbReference>
<feature type="non-terminal residue" evidence="1">
    <location>
        <position position="128"/>
    </location>
</feature>
<gene>
    <name evidence="1" type="ORF">COU32_01340</name>
</gene>
<proteinExistence type="predicted"/>
<dbReference type="Proteomes" id="UP000231530">
    <property type="component" value="Unassembled WGS sequence"/>
</dbReference>
<dbReference type="SUPFAM" id="SSF56784">
    <property type="entry name" value="HAD-like"/>
    <property type="match status" value="1"/>
</dbReference>
<dbReference type="Gene3D" id="3.40.50.1000">
    <property type="entry name" value="HAD superfamily/HAD-like"/>
    <property type="match status" value="1"/>
</dbReference>
<dbReference type="AlphaFoldDB" id="A0A2H0TWQ4"/>
<accession>A0A2H0TWQ4</accession>
<organism evidence="1 2">
    <name type="scientific">Candidatus Magasanikbacteria bacterium CG10_big_fil_rev_8_21_14_0_10_42_10</name>
    <dbReference type="NCBI Taxonomy" id="1974649"/>
    <lineage>
        <taxon>Bacteria</taxon>
        <taxon>Candidatus Magasanikiibacteriota</taxon>
    </lineage>
</organism>
<comment type="caution">
    <text evidence="1">The sequence shown here is derived from an EMBL/GenBank/DDBJ whole genome shotgun (WGS) entry which is preliminary data.</text>
</comment>